<protein>
    <submittedName>
        <fullName evidence="1">Uncharacterized protein</fullName>
    </submittedName>
</protein>
<accession>A0A511J4M6</accession>
<proteinExistence type="predicted"/>
<dbReference type="Proteomes" id="UP000321830">
    <property type="component" value="Unassembled WGS sequence"/>
</dbReference>
<organism evidence="1 2">
    <name type="scientific">Enterococcus villorum</name>
    <dbReference type="NCBI Taxonomy" id="112904"/>
    <lineage>
        <taxon>Bacteria</taxon>
        <taxon>Bacillati</taxon>
        <taxon>Bacillota</taxon>
        <taxon>Bacilli</taxon>
        <taxon>Lactobacillales</taxon>
        <taxon>Enterococcaceae</taxon>
        <taxon>Enterococcus</taxon>
    </lineage>
</organism>
<gene>
    <name evidence="1" type="ORF">EVI01_22930</name>
</gene>
<name>A0A511J4M6_9ENTE</name>
<dbReference type="EMBL" id="BJWF01000040">
    <property type="protein sequence ID" value="GEL92956.1"/>
    <property type="molecule type" value="Genomic_DNA"/>
</dbReference>
<evidence type="ECO:0000313" key="1">
    <source>
        <dbReference type="EMBL" id="GEL92956.1"/>
    </source>
</evidence>
<comment type="caution">
    <text evidence="1">The sequence shown here is derived from an EMBL/GenBank/DDBJ whole genome shotgun (WGS) entry which is preliminary data.</text>
</comment>
<evidence type="ECO:0000313" key="2">
    <source>
        <dbReference type="Proteomes" id="UP000321830"/>
    </source>
</evidence>
<dbReference type="AlphaFoldDB" id="A0A511J4M6"/>
<reference evidence="1 2" key="1">
    <citation type="submission" date="2019-07" db="EMBL/GenBank/DDBJ databases">
        <title>Whole genome shotgun sequence of Enterococcus villorum NBRC 100699.</title>
        <authorList>
            <person name="Hosoyama A."/>
            <person name="Uohara A."/>
            <person name="Ohji S."/>
            <person name="Ichikawa N."/>
        </authorList>
    </citation>
    <scope>NUCLEOTIDE SEQUENCE [LARGE SCALE GENOMIC DNA]</scope>
    <source>
        <strain evidence="1 2">NBRC 100699</strain>
    </source>
</reference>
<sequence length="40" mass="4681">MIFGPKIIKISILIELDFLKLSFINKFRELLLEQMTASLL</sequence>